<dbReference type="InterPro" id="IPR036615">
    <property type="entry name" value="Mur_ligase_C_dom_sf"/>
</dbReference>
<keyword evidence="4 7" id="KW-0547">Nucleotide-binding</keyword>
<reference evidence="8 9" key="1">
    <citation type="journal article" date="2018" name="Environ. Microbiol.">
        <title>Ecological and genomic features of two widespread freshwater picocyanobacteria.</title>
        <authorList>
            <person name="Cabello-Yeves P.J."/>
            <person name="Picazo A."/>
            <person name="Camacho A."/>
            <person name="Callieri C."/>
            <person name="Rosselli R."/>
            <person name="Roda-Garcia J.J."/>
            <person name="Coutinho F.H."/>
            <person name="Rodriguez-Valera F."/>
        </authorList>
    </citation>
    <scope>NUCLEOTIDE SEQUENCE [LARGE SCALE GENOMIC DNA]</scope>
    <source>
        <strain evidence="8 9">Tous</strain>
    </source>
</reference>
<keyword evidence="6" id="KW-0460">Magnesium</keyword>
<dbReference type="EMBL" id="PXXO01000001">
    <property type="protein sequence ID" value="PSJ07493.1"/>
    <property type="molecule type" value="Genomic_DNA"/>
</dbReference>
<proteinExistence type="inferred from homology"/>
<keyword evidence="9" id="KW-1185">Reference proteome</keyword>
<dbReference type="PANTHER" id="PTHR11136:SF0">
    <property type="entry name" value="DIHYDROFOLATE SYNTHETASE-RELATED"/>
    <property type="match status" value="1"/>
</dbReference>
<evidence type="ECO:0000313" key="9">
    <source>
        <dbReference type="Proteomes" id="UP000243002"/>
    </source>
</evidence>
<comment type="caution">
    <text evidence="8">The sequence shown here is derived from an EMBL/GenBank/DDBJ whole genome shotgun (WGS) entry which is preliminary data.</text>
</comment>
<keyword evidence="5 7" id="KW-0067">ATP-binding</keyword>
<dbReference type="AlphaFoldDB" id="A0A2P7N1Y4"/>
<dbReference type="PANTHER" id="PTHR11136">
    <property type="entry name" value="FOLYLPOLYGLUTAMATE SYNTHASE-RELATED"/>
    <property type="match status" value="1"/>
</dbReference>
<dbReference type="PIRSF" id="PIRSF001563">
    <property type="entry name" value="Folylpolyglu_synth"/>
    <property type="match status" value="1"/>
</dbReference>
<dbReference type="SUPFAM" id="SSF53623">
    <property type="entry name" value="MurD-like peptide ligases, catalytic domain"/>
    <property type="match status" value="1"/>
</dbReference>
<evidence type="ECO:0000256" key="2">
    <source>
        <dbReference type="ARBA" id="ARBA00022598"/>
    </source>
</evidence>
<name>A0A2P7N1Y4_9CYAN</name>
<keyword evidence="3" id="KW-0479">Metal-binding</keyword>
<dbReference type="NCBIfam" id="TIGR01499">
    <property type="entry name" value="folC"/>
    <property type="match status" value="1"/>
</dbReference>
<dbReference type="Gene3D" id="3.40.1190.10">
    <property type="entry name" value="Mur-like, catalytic domain"/>
    <property type="match status" value="1"/>
</dbReference>
<dbReference type="GO" id="GO:0004326">
    <property type="term" value="F:tetrahydrofolylpolyglutamate synthase activity"/>
    <property type="evidence" value="ECO:0007669"/>
    <property type="project" value="InterPro"/>
</dbReference>
<evidence type="ECO:0000256" key="4">
    <source>
        <dbReference type="ARBA" id="ARBA00022741"/>
    </source>
</evidence>
<comment type="similarity">
    <text evidence="1 7">Belongs to the folylpolyglutamate synthase family.</text>
</comment>
<dbReference type="InterPro" id="IPR001645">
    <property type="entry name" value="Folylpolyglutamate_synth"/>
</dbReference>
<accession>A0A2P7N1Y4</accession>
<organism evidence="8 9">
    <name type="scientific">Cyanobium usitatum str. Tous</name>
    <dbReference type="NCBI Taxonomy" id="2116684"/>
    <lineage>
        <taxon>Bacteria</taxon>
        <taxon>Bacillati</taxon>
        <taxon>Cyanobacteriota</taxon>
        <taxon>Cyanophyceae</taxon>
        <taxon>Synechococcales</taxon>
        <taxon>Prochlorococcaceae</taxon>
        <taxon>Cyanobium</taxon>
    </lineage>
</organism>
<dbReference type="Gene3D" id="3.90.190.20">
    <property type="entry name" value="Mur ligase, C-terminal domain"/>
    <property type="match status" value="1"/>
</dbReference>
<protein>
    <submittedName>
        <fullName evidence="8">Bifunctional folylpolyglutamate synthase/dihydrofolate synthase</fullName>
    </submittedName>
</protein>
<evidence type="ECO:0000313" key="8">
    <source>
        <dbReference type="EMBL" id="PSJ07493.1"/>
    </source>
</evidence>
<dbReference type="GO" id="GO:0005737">
    <property type="term" value="C:cytoplasm"/>
    <property type="evidence" value="ECO:0007669"/>
    <property type="project" value="TreeGrafter"/>
</dbReference>
<dbReference type="SUPFAM" id="SSF53244">
    <property type="entry name" value="MurD-like peptide ligases, peptide-binding domain"/>
    <property type="match status" value="1"/>
</dbReference>
<dbReference type="GO" id="GO:0046872">
    <property type="term" value="F:metal ion binding"/>
    <property type="evidence" value="ECO:0007669"/>
    <property type="project" value="UniProtKB-KW"/>
</dbReference>
<evidence type="ECO:0000256" key="6">
    <source>
        <dbReference type="ARBA" id="ARBA00022842"/>
    </source>
</evidence>
<dbReference type="Proteomes" id="UP000243002">
    <property type="component" value="Unassembled WGS sequence"/>
</dbReference>
<evidence type="ECO:0000256" key="3">
    <source>
        <dbReference type="ARBA" id="ARBA00022723"/>
    </source>
</evidence>
<evidence type="ECO:0000256" key="5">
    <source>
        <dbReference type="ARBA" id="ARBA00022840"/>
    </source>
</evidence>
<dbReference type="GO" id="GO:0008841">
    <property type="term" value="F:dihydrofolate synthase activity"/>
    <property type="evidence" value="ECO:0007669"/>
    <property type="project" value="TreeGrafter"/>
</dbReference>
<dbReference type="GO" id="GO:0005524">
    <property type="term" value="F:ATP binding"/>
    <property type="evidence" value="ECO:0007669"/>
    <property type="project" value="UniProtKB-KW"/>
</dbReference>
<evidence type="ECO:0000256" key="7">
    <source>
        <dbReference type="PIRNR" id="PIRNR001563"/>
    </source>
</evidence>
<dbReference type="InterPro" id="IPR036565">
    <property type="entry name" value="Mur-like_cat_sf"/>
</dbReference>
<keyword evidence="2 7" id="KW-0436">Ligase</keyword>
<evidence type="ECO:0000256" key="1">
    <source>
        <dbReference type="ARBA" id="ARBA00008276"/>
    </source>
</evidence>
<gene>
    <name evidence="8" type="ORF">C7K55_00195</name>
</gene>
<sequence>MGTELDNFADLIEPFSRRGVDLGLDRLQAALAELGNPERRFAAVQVAGTNGKGSICTLVHQALLAAGIRAGLYTSPHLVSWTERIRLCHDPIAAPCLRRHLETATPIAQRHQLTPFELVTAAAFLAFAAADLELVVLEVGLGGRLDATTCHPHRPVIGFASVGLDHAEFLGPDPATIAAEKAGVLQPGAVAISAPQSPEVAAVLSDSAAAVGAELRWVEPLDLNQWTLGLSGAVQAANGAVALGLLRALKERGWPVNDPAIRRGFAAARWPGRLQQLSWHGLPLLLDGAHNLPAALALRAELDAHPERHGLASGPRYWLLGMLANKQGPEIAAALLAPGDRAWIVPVPGHACWSLEALTAACPRLASQLHSAPSLEAGLAQAGSGLQRVVAAGSLYLLGQAATSEQTPVASPGTSEGTSDFA</sequence>
<dbReference type="OrthoDB" id="9809356at2"/>